<feature type="region of interest" description="Disordered" evidence="3">
    <location>
        <begin position="1"/>
        <end position="126"/>
    </location>
</feature>
<keyword evidence="6" id="KW-1185">Reference proteome</keyword>
<dbReference type="SUPFAM" id="SSF47769">
    <property type="entry name" value="SAM/Pointed domain"/>
    <property type="match status" value="2"/>
</dbReference>
<dbReference type="InterPro" id="IPR033635">
    <property type="entry name" value="ANKS1/Caskin"/>
</dbReference>
<dbReference type="PANTHER" id="PTHR24174:SF16">
    <property type="entry name" value="CASKIN-2"/>
    <property type="match status" value="1"/>
</dbReference>
<feature type="non-terminal residue" evidence="5">
    <location>
        <position position="255"/>
    </location>
</feature>
<evidence type="ECO:0000256" key="1">
    <source>
        <dbReference type="ARBA" id="ARBA00022737"/>
    </source>
</evidence>
<evidence type="ECO:0000256" key="2">
    <source>
        <dbReference type="ARBA" id="ARBA00023043"/>
    </source>
</evidence>
<dbReference type="InterPro" id="IPR001660">
    <property type="entry name" value="SAM"/>
</dbReference>
<keyword evidence="1" id="KW-0677">Repeat</keyword>
<dbReference type="SMART" id="SM00454">
    <property type="entry name" value="SAM"/>
    <property type="match status" value="1"/>
</dbReference>
<keyword evidence="2" id="KW-0040">ANK repeat</keyword>
<evidence type="ECO:0000256" key="3">
    <source>
        <dbReference type="SAM" id="MobiDB-lite"/>
    </source>
</evidence>
<comment type="caution">
    <text evidence="5">The sequence shown here is derived from an EMBL/GenBank/DDBJ whole genome shotgun (WGS) entry which is preliminary data.</text>
</comment>
<feature type="compositionally biased region" description="Polar residues" evidence="3">
    <location>
        <begin position="54"/>
        <end position="70"/>
    </location>
</feature>
<organism evidence="5 6">
    <name type="scientific">Cichlidogyrus casuarinus</name>
    <dbReference type="NCBI Taxonomy" id="1844966"/>
    <lineage>
        <taxon>Eukaryota</taxon>
        <taxon>Metazoa</taxon>
        <taxon>Spiralia</taxon>
        <taxon>Lophotrochozoa</taxon>
        <taxon>Platyhelminthes</taxon>
        <taxon>Monogenea</taxon>
        <taxon>Monopisthocotylea</taxon>
        <taxon>Dactylogyridea</taxon>
        <taxon>Ancyrocephalidae</taxon>
        <taxon>Cichlidogyrus</taxon>
    </lineage>
</organism>
<dbReference type="InterPro" id="IPR013761">
    <property type="entry name" value="SAM/pointed_sf"/>
</dbReference>
<dbReference type="AlphaFoldDB" id="A0ABD2QFZ5"/>
<sequence length="255" mass="27683">MEQGSCSEDDSDTENATKLKRPLDLLGVTESQHLPPTDHRHSATSLDSGRGSACASSSDGIKPNSSSTPLHLSKDNGVPGANSSPPESISSSSADSCNSSSSSGAQVEPKIDVQTNESSPIDLPQPMRQLGETGLITEWLRSVDLLQYGNCILDAGYELSVLAKAAPEDLIACGVTNPRDRQRMRSELSKLRLTDSWIVPVNPSINDQLSLDAWLKSLNMYYLYHANLEQAQIFTLKQVSELNWEDLQDLGINKL</sequence>
<accession>A0ABD2QFZ5</accession>
<dbReference type="Proteomes" id="UP001626550">
    <property type="component" value="Unassembled WGS sequence"/>
</dbReference>
<gene>
    <name evidence="5" type="ORF">Ciccas_002948</name>
</gene>
<name>A0ABD2QFZ5_9PLAT</name>
<dbReference type="Pfam" id="PF07647">
    <property type="entry name" value="SAM_2"/>
    <property type="match status" value="2"/>
</dbReference>
<evidence type="ECO:0000259" key="4">
    <source>
        <dbReference type="PROSITE" id="PS50105"/>
    </source>
</evidence>
<dbReference type="PANTHER" id="PTHR24174">
    <property type="entry name" value="ANKYRIN REPEAT AND STERILE ALPHA MOTIF DOMAIN-CONTAINING PROTEIN 1"/>
    <property type="match status" value="1"/>
</dbReference>
<protein>
    <recommendedName>
        <fullName evidence="4">SAM domain-containing protein</fullName>
    </recommendedName>
</protein>
<dbReference type="EMBL" id="JBJKFK010000249">
    <property type="protein sequence ID" value="KAL3318395.1"/>
    <property type="molecule type" value="Genomic_DNA"/>
</dbReference>
<evidence type="ECO:0000313" key="6">
    <source>
        <dbReference type="Proteomes" id="UP001626550"/>
    </source>
</evidence>
<reference evidence="5 6" key="1">
    <citation type="submission" date="2024-11" db="EMBL/GenBank/DDBJ databases">
        <title>Adaptive evolution of stress response genes in parasites aligns with host niche diversity.</title>
        <authorList>
            <person name="Hahn C."/>
            <person name="Resl P."/>
        </authorList>
    </citation>
    <scope>NUCLEOTIDE SEQUENCE [LARGE SCALE GENOMIC DNA]</scope>
    <source>
        <strain evidence="5">EGGRZ-B1_66</strain>
        <tissue evidence="5">Body</tissue>
    </source>
</reference>
<evidence type="ECO:0000313" key="5">
    <source>
        <dbReference type="EMBL" id="KAL3318395.1"/>
    </source>
</evidence>
<feature type="domain" description="SAM" evidence="4">
    <location>
        <begin position="136"/>
        <end position="194"/>
    </location>
</feature>
<dbReference type="PROSITE" id="PS50105">
    <property type="entry name" value="SAM_DOMAIN"/>
    <property type="match status" value="1"/>
</dbReference>
<proteinExistence type="predicted"/>
<feature type="compositionally biased region" description="Low complexity" evidence="3">
    <location>
        <begin position="83"/>
        <end position="103"/>
    </location>
</feature>
<dbReference type="Gene3D" id="1.10.150.50">
    <property type="entry name" value="Transcription Factor, Ets-1"/>
    <property type="match status" value="2"/>
</dbReference>